<dbReference type="GO" id="GO:0009052">
    <property type="term" value="P:pentose-phosphate shunt, non-oxidative branch"/>
    <property type="evidence" value="ECO:0007669"/>
    <property type="project" value="InterPro"/>
</dbReference>
<dbReference type="OrthoDB" id="7688673at2"/>
<dbReference type="Gene3D" id="3.40.50.1360">
    <property type="match status" value="1"/>
</dbReference>
<dbReference type="SMART" id="SM01134">
    <property type="entry name" value="DeoRC"/>
    <property type="match status" value="1"/>
</dbReference>
<sequence length="219" mass="22728">MSDDDARSLTEREKQAAARAAATLVQDGMLVGLGTGSTVAYLLPALAERGVRIRCVSTSPRTEEAARALGLATEAFGDIDRFDIAIDGADQIAPDGWLVKGGGAAHTREKVVAAAADRFVVIADSSKTVERITAPIPLELLSFGLAATRRRIGATTLRDVPLSPDGGVIADYVGDVVDPAAEAARLSAVPGLVDHGLFPPALVADIIVARGAEIEHRTV</sequence>
<dbReference type="GO" id="GO:0005829">
    <property type="term" value="C:cytosol"/>
    <property type="evidence" value="ECO:0007669"/>
    <property type="project" value="TreeGrafter"/>
</dbReference>
<dbReference type="NCBIfam" id="TIGR00021">
    <property type="entry name" value="rpiA"/>
    <property type="match status" value="1"/>
</dbReference>
<keyword evidence="2 4" id="KW-0413">Isomerase</keyword>
<dbReference type="Gene3D" id="3.30.70.260">
    <property type="match status" value="1"/>
</dbReference>
<evidence type="ECO:0000256" key="1">
    <source>
        <dbReference type="ARBA" id="ARBA00001713"/>
    </source>
</evidence>
<comment type="catalytic activity">
    <reaction evidence="1">
        <text>aldehydo-D-ribose 5-phosphate = D-ribulose 5-phosphate</text>
        <dbReference type="Rhea" id="RHEA:14657"/>
        <dbReference type="ChEBI" id="CHEBI:58121"/>
        <dbReference type="ChEBI" id="CHEBI:58273"/>
        <dbReference type="EC" id="5.3.1.6"/>
    </reaction>
</comment>
<gene>
    <name evidence="4" type="primary">rpiA</name>
    <name evidence="4" type="ORF">FDO65_01570</name>
</gene>
<reference evidence="4 5" key="1">
    <citation type="submission" date="2019-05" db="EMBL/GenBank/DDBJ databases">
        <title>Nakamurella sp. N5BH11, whole genome shotgun sequence.</title>
        <authorList>
            <person name="Tuo L."/>
        </authorList>
    </citation>
    <scope>NUCLEOTIDE SEQUENCE [LARGE SCALE GENOMIC DNA]</scope>
    <source>
        <strain evidence="4 5">N5BH11</strain>
    </source>
</reference>
<dbReference type="SUPFAM" id="SSF100950">
    <property type="entry name" value="NagB/RpiA/CoA transferase-like"/>
    <property type="match status" value="1"/>
</dbReference>
<keyword evidence="5" id="KW-1185">Reference proteome</keyword>
<dbReference type="CDD" id="cd01398">
    <property type="entry name" value="RPI_A"/>
    <property type="match status" value="1"/>
</dbReference>
<dbReference type="EC" id="5.3.1.6" evidence="3"/>
<dbReference type="AlphaFoldDB" id="A0A4U6QJG4"/>
<dbReference type="EMBL" id="SZZH01000001">
    <property type="protein sequence ID" value="TKV60431.1"/>
    <property type="molecule type" value="Genomic_DNA"/>
</dbReference>
<dbReference type="FunFam" id="3.40.50.1360:FF:000001">
    <property type="entry name" value="Ribose-5-phosphate isomerase A"/>
    <property type="match status" value="1"/>
</dbReference>
<dbReference type="SUPFAM" id="SSF75445">
    <property type="entry name" value="D-ribose-5-phosphate isomerase (RpiA), lid domain"/>
    <property type="match status" value="1"/>
</dbReference>
<dbReference type="InterPro" id="IPR037171">
    <property type="entry name" value="NagB/RpiA_transferase-like"/>
</dbReference>
<accession>A0A4U6QJG4</accession>
<evidence type="ECO:0000313" key="5">
    <source>
        <dbReference type="Proteomes" id="UP000306985"/>
    </source>
</evidence>
<evidence type="ECO:0000313" key="4">
    <source>
        <dbReference type="EMBL" id="TKV60431.1"/>
    </source>
</evidence>
<name>A0A4U6QJG4_9ACTN</name>
<dbReference type="GO" id="GO:0004751">
    <property type="term" value="F:ribose-5-phosphate isomerase activity"/>
    <property type="evidence" value="ECO:0007669"/>
    <property type="project" value="UniProtKB-UniRule"/>
</dbReference>
<organism evidence="4 5">
    <name type="scientific">Nakamurella flava</name>
    <dbReference type="NCBI Taxonomy" id="2576308"/>
    <lineage>
        <taxon>Bacteria</taxon>
        <taxon>Bacillati</taxon>
        <taxon>Actinomycetota</taxon>
        <taxon>Actinomycetes</taxon>
        <taxon>Nakamurellales</taxon>
        <taxon>Nakamurellaceae</taxon>
        <taxon>Nakamurella</taxon>
    </lineage>
</organism>
<dbReference type="PANTHER" id="PTHR11934:SF0">
    <property type="entry name" value="RIBOSE-5-PHOSPHATE ISOMERASE"/>
    <property type="match status" value="1"/>
</dbReference>
<dbReference type="InterPro" id="IPR004788">
    <property type="entry name" value="Ribose5P_isomerase_type_A"/>
</dbReference>
<protein>
    <recommendedName>
        <fullName evidence="3">Ribose 5-phosphate isomerase A</fullName>
        <ecNumber evidence="3">5.3.1.6</ecNumber>
    </recommendedName>
</protein>
<dbReference type="Pfam" id="PF06026">
    <property type="entry name" value="Rib_5-P_isom_A"/>
    <property type="match status" value="1"/>
</dbReference>
<proteinExistence type="predicted"/>
<dbReference type="GO" id="GO:0006014">
    <property type="term" value="P:D-ribose metabolic process"/>
    <property type="evidence" value="ECO:0007669"/>
    <property type="project" value="TreeGrafter"/>
</dbReference>
<evidence type="ECO:0000256" key="3">
    <source>
        <dbReference type="NCBIfam" id="TIGR00021"/>
    </source>
</evidence>
<dbReference type="PANTHER" id="PTHR11934">
    <property type="entry name" value="RIBOSE-5-PHOSPHATE ISOMERASE"/>
    <property type="match status" value="1"/>
</dbReference>
<comment type="caution">
    <text evidence="4">The sequence shown here is derived from an EMBL/GenBank/DDBJ whole genome shotgun (WGS) entry which is preliminary data.</text>
</comment>
<dbReference type="Proteomes" id="UP000306985">
    <property type="component" value="Unassembled WGS sequence"/>
</dbReference>
<dbReference type="RefSeq" id="WP_137447735.1">
    <property type="nucleotide sequence ID" value="NZ_SZZH01000001.1"/>
</dbReference>
<evidence type="ECO:0000256" key="2">
    <source>
        <dbReference type="ARBA" id="ARBA00023235"/>
    </source>
</evidence>